<dbReference type="GO" id="GO:0016020">
    <property type="term" value="C:membrane"/>
    <property type="evidence" value="ECO:0007669"/>
    <property type="project" value="UniProtKB-SubCell"/>
</dbReference>
<dbReference type="Proteomes" id="UP000324065">
    <property type="component" value="Unassembled WGS sequence"/>
</dbReference>
<feature type="transmembrane region" description="Helical" evidence="6">
    <location>
        <begin position="87"/>
        <end position="106"/>
    </location>
</feature>
<dbReference type="OrthoDB" id="9812899at2"/>
<comment type="subcellular location">
    <subcellularLocation>
        <location evidence="1">Membrane</location>
        <topology evidence="1">Multi-pass membrane protein</topology>
    </subcellularLocation>
</comment>
<reference evidence="8 9" key="1">
    <citation type="submission" date="2019-09" db="EMBL/GenBank/DDBJ databases">
        <title>Genome sequence of Roseospira marina, one of the more divergent members of the non-sulfur purple photosynthetic bacterial family, the Rhodospirillaceae.</title>
        <authorList>
            <person name="Meyer T."/>
            <person name="Kyndt J."/>
        </authorList>
    </citation>
    <scope>NUCLEOTIDE SEQUENCE [LARGE SCALE GENOMIC DNA]</scope>
    <source>
        <strain evidence="8 9">DSM 15113</strain>
    </source>
</reference>
<comment type="caution">
    <text evidence="8">The sequence shown here is derived from an EMBL/GenBank/DDBJ whole genome shotgun (WGS) entry which is preliminary data.</text>
</comment>
<feature type="transmembrane region" description="Helical" evidence="6">
    <location>
        <begin position="201"/>
        <end position="220"/>
    </location>
</feature>
<organism evidence="8 9">
    <name type="scientific">Roseospira marina</name>
    <dbReference type="NCBI Taxonomy" id="140057"/>
    <lineage>
        <taxon>Bacteria</taxon>
        <taxon>Pseudomonadati</taxon>
        <taxon>Pseudomonadota</taxon>
        <taxon>Alphaproteobacteria</taxon>
        <taxon>Rhodospirillales</taxon>
        <taxon>Rhodospirillaceae</taxon>
        <taxon>Roseospira</taxon>
    </lineage>
</organism>
<gene>
    <name evidence="8" type="ORF">F1188_10495</name>
</gene>
<accession>A0A5M6IC00</accession>
<feature type="transmembrane region" description="Helical" evidence="6">
    <location>
        <begin position="227"/>
        <end position="249"/>
    </location>
</feature>
<evidence type="ECO:0000259" key="7">
    <source>
        <dbReference type="Pfam" id="PF00892"/>
    </source>
</evidence>
<feature type="domain" description="EamA" evidence="7">
    <location>
        <begin position="58"/>
        <end position="189"/>
    </location>
</feature>
<protein>
    <submittedName>
        <fullName evidence="8">DMT family transporter</fullName>
    </submittedName>
</protein>
<evidence type="ECO:0000256" key="3">
    <source>
        <dbReference type="ARBA" id="ARBA00022692"/>
    </source>
</evidence>
<dbReference type="EMBL" id="VWPJ01000008">
    <property type="protein sequence ID" value="KAA5605652.1"/>
    <property type="molecule type" value="Genomic_DNA"/>
</dbReference>
<feature type="transmembrane region" description="Helical" evidence="6">
    <location>
        <begin position="172"/>
        <end position="189"/>
    </location>
</feature>
<dbReference type="Pfam" id="PF00892">
    <property type="entry name" value="EamA"/>
    <property type="match status" value="2"/>
</dbReference>
<dbReference type="RefSeq" id="WP_150062363.1">
    <property type="nucleotide sequence ID" value="NZ_JACIGJ010000003.1"/>
</dbReference>
<evidence type="ECO:0000256" key="4">
    <source>
        <dbReference type="ARBA" id="ARBA00022989"/>
    </source>
</evidence>
<feature type="transmembrane region" description="Helical" evidence="6">
    <location>
        <begin position="285"/>
        <end position="305"/>
    </location>
</feature>
<keyword evidence="3 6" id="KW-0812">Transmembrane</keyword>
<feature type="transmembrane region" description="Helical" evidence="6">
    <location>
        <begin position="145"/>
        <end position="165"/>
    </location>
</feature>
<dbReference type="AlphaFoldDB" id="A0A5M6IC00"/>
<dbReference type="PANTHER" id="PTHR22911">
    <property type="entry name" value="ACYL-MALONYL CONDENSING ENZYME-RELATED"/>
    <property type="match status" value="1"/>
</dbReference>
<keyword evidence="9" id="KW-1185">Reference proteome</keyword>
<dbReference type="InterPro" id="IPR037185">
    <property type="entry name" value="EmrE-like"/>
</dbReference>
<sequence>MAALMRSASLSGRAEEGTRYSNRLHTNVRRIRCAFLAKGQPVPPAVASWWRALSGNARGSLFMLLSAFCFSVMNGMIKMAGMELHTFQIVFFRCLFGLMALLPFIRREGLAIYCTRRPGLHALRVAIGILAMFCLFQAITHMDLATAVSITYARPMFMILLAILILGEVVRWRRGLATAVGFAGVLIVMRPDTAALDLNALTALASAALVATAMTLVKLLSRTERPLTILMWFVTGAVVITLGPALWVWQWPEPLTWVVLVAIGGTASLGQFLAVSAYREGEATLVTPFDYSQIVWATLIGILAFGELPDVWTFVGAGIIIVSALYILYREAQLGRVAAQNDGALPAPGTHVVSDPERRR</sequence>
<dbReference type="InterPro" id="IPR000620">
    <property type="entry name" value="EamA_dom"/>
</dbReference>
<evidence type="ECO:0000313" key="9">
    <source>
        <dbReference type="Proteomes" id="UP000324065"/>
    </source>
</evidence>
<feature type="domain" description="EamA" evidence="7">
    <location>
        <begin position="200"/>
        <end position="328"/>
    </location>
</feature>
<feature type="transmembrane region" description="Helical" evidence="6">
    <location>
        <begin position="311"/>
        <end position="329"/>
    </location>
</feature>
<keyword evidence="5 6" id="KW-0472">Membrane</keyword>
<evidence type="ECO:0000256" key="5">
    <source>
        <dbReference type="ARBA" id="ARBA00023136"/>
    </source>
</evidence>
<dbReference type="PANTHER" id="PTHR22911:SF6">
    <property type="entry name" value="SOLUTE CARRIER FAMILY 35 MEMBER G1"/>
    <property type="match status" value="1"/>
</dbReference>
<name>A0A5M6IC00_9PROT</name>
<dbReference type="SUPFAM" id="SSF103481">
    <property type="entry name" value="Multidrug resistance efflux transporter EmrE"/>
    <property type="match status" value="2"/>
</dbReference>
<evidence type="ECO:0000313" key="8">
    <source>
        <dbReference type="EMBL" id="KAA5605652.1"/>
    </source>
</evidence>
<keyword evidence="4 6" id="KW-1133">Transmembrane helix</keyword>
<proteinExistence type="inferred from homology"/>
<feature type="transmembrane region" description="Helical" evidence="6">
    <location>
        <begin position="61"/>
        <end position="81"/>
    </location>
</feature>
<evidence type="ECO:0000256" key="2">
    <source>
        <dbReference type="ARBA" id="ARBA00009853"/>
    </source>
</evidence>
<evidence type="ECO:0000256" key="1">
    <source>
        <dbReference type="ARBA" id="ARBA00004141"/>
    </source>
</evidence>
<feature type="transmembrane region" description="Helical" evidence="6">
    <location>
        <begin position="255"/>
        <end position="278"/>
    </location>
</feature>
<comment type="similarity">
    <text evidence="2">Belongs to the drug/metabolite transporter (DMT) superfamily. 10 TMS drug/metabolite exporter (DME) (TC 2.A.7.3) family.</text>
</comment>
<feature type="transmembrane region" description="Helical" evidence="6">
    <location>
        <begin position="118"/>
        <end position="139"/>
    </location>
</feature>
<evidence type="ECO:0000256" key="6">
    <source>
        <dbReference type="SAM" id="Phobius"/>
    </source>
</evidence>